<name>A0A4Y7TRZ0_COPMI</name>
<evidence type="ECO:0000259" key="1">
    <source>
        <dbReference type="Pfam" id="PF12770"/>
    </source>
</evidence>
<accession>A0A4Y7TRZ0</accession>
<reference evidence="2 3" key="1">
    <citation type="journal article" date="2019" name="Nat. Ecol. Evol.">
        <title>Megaphylogeny resolves global patterns of mushroom evolution.</title>
        <authorList>
            <person name="Varga T."/>
            <person name="Krizsan K."/>
            <person name="Foldi C."/>
            <person name="Dima B."/>
            <person name="Sanchez-Garcia M."/>
            <person name="Sanchez-Ramirez S."/>
            <person name="Szollosi G.J."/>
            <person name="Szarkandi J.G."/>
            <person name="Papp V."/>
            <person name="Albert L."/>
            <person name="Andreopoulos W."/>
            <person name="Angelini C."/>
            <person name="Antonin V."/>
            <person name="Barry K.W."/>
            <person name="Bougher N.L."/>
            <person name="Buchanan P."/>
            <person name="Buyck B."/>
            <person name="Bense V."/>
            <person name="Catcheside P."/>
            <person name="Chovatia M."/>
            <person name="Cooper J."/>
            <person name="Damon W."/>
            <person name="Desjardin D."/>
            <person name="Finy P."/>
            <person name="Geml J."/>
            <person name="Haridas S."/>
            <person name="Hughes K."/>
            <person name="Justo A."/>
            <person name="Karasinski D."/>
            <person name="Kautmanova I."/>
            <person name="Kiss B."/>
            <person name="Kocsube S."/>
            <person name="Kotiranta H."/>
            <person name="LaButti K.M."/>
            <person name="Lechner B.E."/>
            <person name="Liimatainen K."/>
            <person name="Lipzen A."/>
            <person name="Lukacs Z."/>
            <person name="Mihaltcheva S."/>
            <person name="Morgado L.N."/>
            <person name="Niskanen T."/>
            <person name="Noordeloos M.E."/>
            <person name="Ohm R.A."/>
            <person name="Ortiz-Santana B."/>
            <person name="Ovrebo C."/>
            <person name="Racz N."/>
            <person name="Riley R."/>
            <person name="Savchenko A."/>
            <person name="Shiryaev A."/>
            <person name="Soop K."/>
            <person name="Spirin V."/>
            <person name="Szebenyi C."/>
            <person name="Tomsovsky M."/>
            <person name="Tulloss R.E."/>
            <person name="Uehling J."/>
            <person name="Grigoriev I.V."/>
            <person name="Vagvolgyi C."/>
            <person name="Papp T."/>
            <person name="Martin F.M."/>
            <person name="Miettinen O."/>
            <person name="Hibbett D.S."/>
            <person name="Nagy L.G."/>
        </authorList>
    </citation>
    <scope>NUCLEOTIDE SEQUENCE [LARGE SCALE GENOMIC DNA]</scope>
    <source>
        <strain evidence="2 3">FP101781</strain>
    </source>
</reference>
<feature type="domain" description="CHAT" evidence="1">
    <location>
        <begin position="840"/>
        <end position="1134"/>
    </location>
</feature>
<dbReference type="PANTHER" id="PTHR19959">
    <property type="entry name" value="KINESIN LIGHT CHAIN"/>
    <property type="match status" value="1"/>
</dbReference>
<dbReference type="Pfam" id="PF12770">
    <property type="entry name" value="CHAT"/>
    <property type="match status" value="1"/>
</dbReference>
<dbReference type="SUPFAM" id="SSF48452">
    <property type="entry name" value="TPR-like"/>
    <property type="match status" value="1"/>
</dbReference>
<dbReference type="InterPro" id="IPR011990">
    <property type="entry name" value="TPR-like_helical_dom_sf"/>
</dbReference>
<dbReference type="OrthoDB" id="9991317at2759"/>
<evidence type="ECO:0000313" key="2">
    <source>
        <dbReference type="EMBL" id="TEB36950.1"/>
    </source>
</evidence>
<proteinExistence type="predicted"/>
<dbReference type="STRING" id="71717.A0A4Y7TRZ0"/>
<dbReference type="Gene3D" id="1.25.40.10">
    <property type="entry name" value="Tetratricopeptide repeat domain"/>
    <property type="match status" value="2"/>
</dbReference>
<organism evidence="2 3">
    <name type="scientific">Coprinellus micaceus</name>
    <name type="common">Glistening ink-cap mushroom</name>
    <name type="synonym">Coprinus micaceus</name>
    <dbReference type="NCBI Taxonomy" id="71717"/>
    <lineage>
        <taxon>Eukaryota</taxon>
        <taxon>Fungi</taxon>
        <taxon>Dikarya</taxon>
        <taxon>Basidiomycota</taxon>
        <taxon>Agaricomycotina</taxon>
        <taxon>Agaricomycetes</taxon>
        <taxon>Agaricomycetidae</taxon>
        <taxon>Agaricales</taxon>
        <taxon>Agaricineae</taxon>
        <taxon>Psathyrellaceae</taxon>
        <taxon>Coprinellus</taxon>
    </lineage>
</organism>
<dbReference type="AlphaFoldDB" id="A0A4Y7TRZ0"/>
<keyword evidence="3" id="KW-1185">Reference proteome</keyword>
<sequence>MPNDSDNGIEQSPFNLKDKDIAHTGDINGGFDGASLADKLFLIAIGGEEENRNRVLLTDAGPHRRTLDSTFGLPPGVKALRYVIKFDVGEDIEIASPNYAGLEKDSTRLLAGECKMEVAGEMVNFQWEAALDADALSRQELSERWEALYDRFQQTEHLPDISEAISTLRTVVEMTPDGDENLAAELNNLGISLKCRFQGAGDLSDIAEAISFQTRAVGLTPEGHEDLPSRLDNLGNSFLDRFERTGDLSDVTAAISAQARAVGLTPDGHALLPAILNNLGGSLSRRFEKTGDLGDIAESISQRTRAVQLTPKGHEDLPSMLMNLGNSFVCRFERMGNLGDIAESISLQTRAIQLTPEGHPNLPSVLLSLGNSFQSRFERTDDLSDISEAVSMQARALRLTPPGHAGRPSYLNNLGNSFRSRFQLTHDNSDISQAISLLTEAVDLAPESHADLPSWLNNLGNSLLYRFEHFDDLGDISEAITVQTRAVGLTPEWHADLPGLRSNLGNSYVRRFISTNSLDDVKDGIYNLSEAVRLSPKMHADLPSFFINLAGAWYGFFSLSREHDHLDAAISSCKSAATSTSGNPRTRLDAAIRWAMLSNRWYPTSRNVLSAFGTALDLLALVAGLEQVVRQRYALIGEYGNLPGEAAAVASRFGRPDTALEWLEQGRCLVWGQQSQLRTPLDQLRAHNEALANRVIEVSNLLENVGSSRQHSGTTTSWEMKVSLEDEALKHSQLASEWDCLLGDIRAIPGHRHALPFSSTFQRQCDAIVLRAGFDEVLHIPLPGFTLQKAKRYQRMLAGELRSHGLRLHNVSQTVEPVTGRAAGKYRNKAAHDSSVHVILKGLWDEVVKPILDALGFLKRDKDTTRLLPRIWWCPTGPLSFLPLHAVGVYGGAGAENVTDYVVSSYTPSVTALTQRVKSDYQINEQVSGLFLTCQPNTPGAARIPGTIGEVSAIHAEANGLGVRTLNLSGDDVTAEGCLKYMEEYSSIHLACHGIQDTSDPLQSRFLFHKGRLDLNSIMQKNLPHADLAFLSACQTSAGQEDLPDEVVHLAAGMLAAGYRRVVSTMWEIGDRHAPQVASDFYQYLWIHRPEGSGTRFDGSLSAYALHHATQELRGRLDNTDQSLLAWMPFVHYGF</sequence>
<protein>
    <recommendedName>
        <fullName evidence="1">CHAT domain-containing protein</fullName>
    </recommendedName>
</protein>
<dbReference type="EMBL" id="QPFP01000005">
    <property type="protein sequence ID" value="TEB36950.1"/>
    <property type="molecule type" value="Genomic_DNA"/>
</dbReference>
<dbReference type="Proteomes" id="UP000298030">
    <property type="component" value="Unassembled WGS sequence"/>
</dbReference>
<dbReference type="PANTHER" id="PTHR19959:SF119">
    <property type="entry name" value="FUNGAL LIPASE-LIKE DOMAIN-CONTAINING PROTEIN"/>
    <property type="match status" value="1"/>
</dbReference>
<dbReference type="InterPro" id="IPR024983">
    <property type="entry name" value="CHAT_dom"/>
</dbReference>
<gene>
    <name evidence="2" type="ORF">FA13DRAFT_1787242</name>
</gene>
<comment type="caution">
    <text evidence="2">The sequence shown here is derived from an EMBL/GenBank/DDBJ whole genome shotgun (WGS) entry which is preliminary data.</text>
</comment>
<evidence type="ECO:0000313" key="3">
    <source>
        <dbReference type="Proteomes" id="UP000298030"/>
    </source>
</evidence>